<evidence type="ECO:0000313" key="2">
    <source>
        <dbReference type="EMBL" id="EFJ29807.1"/>
    </source>
</evidence>
<dbReference type="PANTHER" id="PTHR46649">
    <property type="match status" value="1"/>
</dbReference>
<dbReference type="PRINTS" id="PR00413">
    <property type="entry name" value="HADHALOGNASE"/>
</dbReference>
<dbReference type="NCBIfam" id="TIGR01509">
    <property type="entry name" value="HAD-SF-IA-v3"/>
    <property type="match status" value="1"/>
</dbReference>
<dbReference type="Gramene" id="EFJ08953">
    <property type="protein sequence ID" value="EFJ08953"/>
    <property type="gene ID" value="SELMODRAFT_130737"/>
</dbReference>
<evidence type="ECO:0008006" key="4">
    <source>
        <dbReference type="Google" id="ProtNLM"/>
    </source>
</evidence>
<dbReference type="AlphaFoldDB" id="D8RC78"/>
<dbReference type="OMA" id="KCVGIIS"/>
<dbReference type="Gramene" id="EFJ29807">
    <property type="protein sequence ID" value="EFJ29807"/>
    <property type="gene ID" value="SELMODRAFT_90084"/>
</dbReference>
<gene>
    <name evidence="1" type="ORF">SELMODRAFT_130737</name>
    <name evidence="2" type="ORF">SELMODRAFT_90084</name>
</gene>
<evidence type="ECO:0000313" key="3">
    <source>
        <dbReference type="Proteomes" id="UP000001514"/>
    </source>
</evidence>
<dbReference type="Gene3D" id="3.40.50.1000">
    <property type="entry name" value="HAD superfamily/HAD-like"/>
    <property type="match status" value="1"/>
</dbReference>
<accession>D8RC78</accession>
<protein>
    <recommendedName>
        <fullName evidence="4">Haloacid dehalogenase-like hydrolase domain-containing protein 3</fullName>
    </recommendedName>
</protein>
<dbReference type="InterPro" id="IPR011949">
    <property type="entry name" value="HAD-SF_hydro_IA_REG-2-like"/>
</dbReference>
<sequence>AYRALLVDVGGTLLETSQPVPQVYASFGSKYGIQADADAIKKGFKKAFSEPWPERLRYEGDGRRFWKYAVATATGCDNDDYFEELYQYFGRGDAWKLVDGAERALKDLRVQLAVVSNFDSRLRPILAELNISDVFDALVISSEIGHEKPAKEIFLTALDELGVQARDTVHVGDDPVADKQGANAVGIDAWLWKKEVKSFEEIKDRILVPTSFPK</sequence>
<feature type="non-terminal residue" evidence="2">
    <location>
        <position position="1"/>
    </location>
</feature>
<dbReference type="Pfam" id="PF00702">
    <property type="entry name" value="Hydrolase"/>
    <property type="match status" value="1"/>
</dbReference>
<dbReference type="HOGENOM" id="CLU_045011_23_1_1"/>
<dbReference type="STRING" id="88036.D8RC78"/>
<dbReference type="PANTHER" id="PTHR46649:SF5">
    <property type="entry name" value="F14L17.7 PROTEIN"/>
    <property type="match status" value="1"/>
</dbReference>
<dbReference type="SFLD" id="SFLDG01129">
    <property type="entry name" value="C1.5:_HAD__Beta-PGM__Phosphata"/>
    <property type="match status" value="1"/>
</dbReference>
<dbReference type="KEGG" id="smo:SELMODRAFT_90084"/>
<dbReference type="EMBL" id="GL377667">
    <property type="protein sequence ID" value="EFJ08953.1"/>
    <property type="molecule type" value="Genomic_DNA"/>
</dbReference>
<dbReference type="EMBL" id="GL377576">
    <property type="protein sequence ID" value="EFJ29807.1"/>
    <property type="molecule type" value="Genomic_DNA"/>
</dbReference>
<keyword evidence="3" id="KW-1185">Reference proteome</keyword>
<dbReference type="SFLD" id="SFLDS00003">
    <property type="entry name" value="Haloacid_Dehalogenase"/>
    <property type="match status" value="1"/>
</dbReference>
<dbReference type="NCBIfam" id="TIGR01549">
    <property type="entry name" value="HAD-SF-IA-v1"/>
    <property type="match status" value="1"/>
</dbReference>
<dbReference type="InterPro" id="IPR006439">
    <property type="entry name" value="HAD-SF_hydro_IA"/>
</dbReference>
<dbReference type="InParanoid" id="D8RC78"/>
<dbReference type="eggNOG" id="KOG3085">
    <property type="taxonomic scope" value="Eukaryota"/>
</dbReference>
<dbReference type="CDD" id="cd16415">
    <property type="entry name" value="HAD_dREG-2_like"/>
    <property type="match status" value="1"/>
</dbReference>
<dbReference type="InterPro" id="IPR036412">
    <property type="entry name" value="HAD-like_sf"/>
</dbReference>
<reference evidence="2 3" key="1">
    <citation type="journal article" date="2011" name="Science">
        <title>The Selaginella genome identifies genetic changes associated with the evolution of vascular plants.</title>
        <authorList>
            <person name="Banks J.A."/>
            <person name="Nishiyama T."/>
            <person name="Hasebe M."/>
            <person name="Bowman J.L."/>
            <person name="Gribskov M."/>
            <person name="dePamphilis C."/>
            <person name="Albert V.A."/>
            <person name="Aono N."/>
            <person name="Aoyama T."/>
            <person name="Ambrose B.A."/>
            <person name="Ashton N.W."/>
            <person name="Axtell M.J."/>
            <person name="Barker E."/>
            <person name="Barker M.S."/>
            <person name="Bennetzen J.L."/>
            <person name="Bonawitz N.D."/>
            <person name="Chapple C."/>
            <person name="Cheng C."/>
            <person name="Correa L.G."/>
            <person name="Dacre M."/>
            <person name="DeBarry J."/>
            <person name="Dreyer I."/>
            <person name="Elias M."/>
            <person name="Engstrom E.M."/>
            <person name="Estelle M."/>
            <person name="Feng L."/>
            <person name="Finet C."/>
            <person name="Floyd S.K."/>
            <person name="Frommer W.B."/>
            <person name="Fujita T."/>
            <person name="Gramzow L."/>
            <person name="Gutensohn M."/>
            <person name="Harholt J."/>
            <person name="Hattori M."/>
            <person name="Heyl A."/>
            <person name="Hirai T."/>
            <person name="Hiwatashi Y."/>
            <person name="Ishikawa M."/>
            <person name="Iwata M."/>
            <person name="Karol K.G."/>
            <person name="Koehler B."/>
            <person name="Kolukisaoglu U."/>
            <person name="Kubo M."/>
            <person name="Kurata T."/>
            <person name="Lalonde S."/>
            <person name="Li K."/>
            <person name="Li Y."/>
            <person name="Litt A."/>
            <person name="Lyons E."/>
            <person name="Manning G."/>
            <person name="Maruyama T."/>
            <person name="Michael T.P."/>
            <person name="Mikami K."/>
            <person name="Miyazaki S."/>
            <person name="Morinaga S."/>
            <person name="Murata T."/>
            <person name="Mueller-Roeber B."/>
            <person name="Nelson D.R."/>
            <person name="Obara M."/>
            <person name="Oguri Y."/>
            <person name="Olmstead R.G."/>
            <person name="Onodera N."/>
            <person name="Petersen B.L."/>
            <person name="Pils B."/>
            <person name="Prigge M."/>
            <person name="Rensing S.A."/>
            <person name="Riano-Pachon D.M."/>
            <person name="Roberts A.W."/>
            <person name="Sato Y."/>
            <person name="Scheller H.V."/>
            <person name="Schulz B."/>
            <person name="Schulz C."/>
            <person name="Shakirov E.V."/>
            <person name="Shibagaki N."/>
            <person name="Shinohara N."/>
            <person name="Shippen D.E."/>
            <person name="Soerensen I."/>
            <person name="Sotooka R."/>
            <person name="Sugimoto N."/>
            <person name="Sugita M."/>
            <person name="Sumikawa N."/>
            <person name="Tanurdzic M."/>
            <person name="Theissen G."/>
            <person name="Ulvskov P."/>
            <person name="Wakazuki S."/>
            <person name="Weng J.K."/>
            <person name="Willats W.W."/>
            <person name="Wipf D."/>
            <person name="Wolf P.G."/>
            <person name="Yang L."/>
            <person name="Zimmer A.D."/>
            <person name="Zhu Q."/>
            <person name="Mitros T."/>
            <person name="Hellsten U."/>
            <person name="Loque D."/>
            <person name="Otillar R."/>
            <person name="Salamov A."/>
            <person name="Schmutz J."/>
            <person name="Shapiro H."/>
            <person name="Lindquist E."/>
            <person name="Lucas S."/>
            <person name="Rokhsar D."/>
            <person name="Grigoriev I.V."/>
        </authorList>
    </citation>
    <scope>NUCLEOTIDE SEQUENCE [LARGE SCALE GENOMIC DNA]</scope>
</reference>
<evidence type="ECO:0000313" key="1">
    <source>
        <dbReference type="EMBL" id="EFJ08953.1"/>
    </source>
</evidence>
<dbReference type="Proteomes" id="UP000001514">
    <property type="component" value="Unassembled WGS sequence"/>
</dbReference>
<dbReference type="FunCoup" id="D8RC78">
    <property type="interactions" value="254"/>
</dbReference>
<dbReference type="NCBIfam" id="TIGR02252">
    <property type="entry name" value="DREG-2"/>
    <property type="match status" value="1"/>
</dbReference>
<dbReference type="Gene3D" id="1.10.150.720">
    <property type="entry name" value="Haloacid dehalogenase-like hydrolase"/>
    <property type="match status" value="1"/>
</dbReference>
<organism evidence="3">
    <name type="scientific">Selaginella moellendorffii</name>
    <name type="common">Spikemoss</name>
    <dbReference type="NCBI Taxonomy" id="88036"/>
    <lineage>
        <taxon>Eukaryota</taxon>
        <taxon>Viridiplantae</taxon>
        <taxon>Streptophyta</taxon>
        <taxon>Embryophyta</taxon>
        <taxon>Tracheophyta</taxon>
        <taxon>Lycopodiopsida</taxon>
        <taxon>Selaginellales</taxon>
        <taxon>Selaginellaceae</taxon>
        <taxon>Selaginella</taxon>
    </lineage>
</organism>
<name>D8RC78_SELML</name>
<dbReference type="KEGG" id="smo:SELMODRAFT_130737"/>
<dbReference type="SUPFAM" id="SSF56784">
    <property type="entry name" value="HAD-like"/>
    <property type="match status" value="1"/>
</dbReference>
<proteinExistence type="predicted"/>
<dbReference type="InterPro" id="IPR023214">
    <property type="entry name" value="HAD_sf"/>
</dbReference>
<dbReference type="InterPro" id="IPR044924">
    <property type="entry name" value="HAD-SF_hydro_IA_REG-2-like_cap"/>
</dbReference>